<evidence type="ECO:0000313" key="1">
    <source>
        <dbReference type="EMBL" id="ALG11115.1"/>
    </source>
</evidence>
<dbReference type="AlphaFoldDB" id="A0A0N9I4T9"/>
<dbReference type="OrthoDB" id="3391820at2"/>
<organism evidence="1 2">
    <name type="scientific">Kibdelosporangium phytohabitans</name>
    <dbReference type="NCBI Taxonomy" id="860235"/>
    <lineage>
        <taxon>Bacteria</taxon>
        <taxon>Bacillati</taxon>
        <taxon>Actinomycetota</taxon>
        <taxon>Actinomycetes</taxon>
        <taxon>Pseudonocardiales</taxon>
        <taxon>Pseudonocardiaceae</taxon>
        <taxon>Kibdelosporangium</taxon>
    </lineage>
</organism>
<accession>A0A0N9I4T9</accession>
<dbReference type="Proteomes" id="UP000063699">
    <property type="component" value="Chromosome"/>
</dbReference>
<name>A0A0N9I4T9_9PSEU</name>
<keyword evidence="2" id="KW-1185">Reference proteome</keyword>
<evidence type="ECO:0000313" key="2">
    <source>
        <dbReference type="Proteomes" id="UP000063699"/>
    </source>
</evidence>
<sequence>MAGVEEIKAGIALANEKSQSGIAAINQASMQLDEARNALLNATQGSSQHDVAQAQNLLTEALQTLEGAQNAIQASISSAEGYASRL</sequence>
<dbReference type="RefSeq" id="WP_054293016.1">
    <property type="nucleotide sequence ID" value="NZ_CP012752.1"/>
</dbReference>
<gene>
    <name evidence="1" type="ORF">AOZ06_33320</name>
</gene>
<dbReference type="KEGG" id="kphy:AOZ06_33320"/>
<dbReference type="EMBL" id="CP012752">
    <property type="protein sequence ID" value="ALG11115.1"/>
    <property type="molecule type" value="Genomic_DNA"/>
</dbReference>
<reference evidence="1 2" key="1">
    <citation type="submission" date="2015-07" db="EMBL/GenBank/DDBJ databases">
        <title>Genome sequencing of Kibdelosporangium phytohabitans.</title>
        <authorList>
            <person name="Qin S."/>
            <person name="Xing K."/>
        </authorList>
    </citation>
    <scope>NUCLEOTIDE SEQUENCE [LARGE SCALE GENOMIC DNA]</scope>
    <source>
        <strain evidence="1 2">KLBMP1111</strain>
    </source>
</reference>
<dbReference type="STRING" id="860235.AOZ06_33320"/>
<protein>
    <submittedName>
        <fullName evidence="1">Uncharacterized protein</fullName>
    </submittedName>
</protein>
<proteinExistence type="predicted"/>